<dbReference type="Proteomes" id="UP000228987">
    <property type="component" value="Unassembled WGS sequence"/>
</dbReference>
<dbReference type="InterPro" id="IPR005467">
    <property type="entry name" value="His_kinase_dom"/>
</dbReference>
<dbReference type="Gene3D" id="3.30.565.10">
    <property type="entry name" value="Histidine kinase-like ATPase, C-terminal domain"/>
    <property type="match status" value="2"/>
</dbReference>
<dbReference type="EMBL" id="NVWI01000002">
    <property type="protein sequence ID" value="PCJ42640.1"/>
    <property type="molecule type" value="Genomic_DNA"/>
</dbReference>
<dbReference type="PROSITE" id="PS50109">
    <property type="entry name" value="HIS_KIN"/>
    <property type="match status" value="1"/>
</dbReference>
<reference evidence="3" key="1">
    <citation type="submission" date="2017-08" db="EMBL/GenBank/DDBJ databases">
        <title>A dynamic microbial community with high functional redundancy inhabits the cold, oxic subseafloor aquifer.</title>
        <authorList>
            <person name="Tully B.J."/>
            <person name="Wheat C.G."/>
            <person name="Glazer B.T."/>
            <person name="Huber J.A."/>
        </authorList>
    </citation>
    <scope>NUCLEOTIDE SEQUENCE [LARGE SCALE GENOMIC DNA]</scope>
</reference>
<dbReference type="AlphaFoldDB" id="A0A2A5CGP7"/>
<organism evidence="2 3">
    <name type="scientific">SAR86 cluster bacterium</name>
    <dbReference type="NCBI Taxonomy" id="2030880"/>
    <lineage>
        <taxon>Bacteria</taxon>
        <taxon>Pseudomonadati</taxon>
        <taxon>Pseudomonadota</taxon>
        <taxon>Gammaproteobacteria</taxon>
        <taxon>SAR86 cluster</taxon>
    </lineage>
</organism>
<dbReference type="InterPro" id="IPR003594">
    <property type="entry name" value="HATPase_dom"/>
</dbReference>
<name>A0A2A5CGP7_9GAMM</name>
<dbReference type="InterPro" id="IPR036890">
    <property type="entry name" value="HATPase_C_sf"/>
</dbReference>
<dbReference type="Pfam" id="PF13589">
    <property type="entry name" value="HATPase_c_3"/>
    <property type="match status" value="1"/>
</dbReference>
<comment type="caution">
    <text evidence="2">The sequence shown here is derived from an EMBL/GenBank/DDBJ whole genome shotgun (WGS) entry which is preliminary data.</text>
</comment>
<sequence>MSNNKNKPSFKANIRLKDIIGQGLINNSNIAIIELIKNARDAKSKDVKVIFTNAGTKSPNSQIVIQDSGSGMDLDDIVDKWLNIAYSDKRNNSKGMFAGDKGIGRFSCDRLGTKLNLYSKKSNTKVVHLHVNWEDFEVDDRDKEISSVKLDPKYISQDDFFKKTNLSAFKKGTCLIIENLREAWTESELEQLKKELERFIIDPEKEFEVSFKSNDFEDKNGDLIFDGVIENKLLAKLDEKTISVHSQIIDNGKTIRTELHHYGDKILSFEEDNPYTKLKNIKAQVHYLSQGAKTSFKVITGYKSYEYGSIMFYLNGFRVMPYGEPKDDWLQLNQRKAQGTMRFLGTRDLFGIVEAYDYERNLAPVTSREGMENNLAFNQLTDKKLSRQDSAYLPGVLNILEKYVVDGIDWDRVKPKDDHFSVEEIKNAIQKVLESHKKNKKLRNIKINYKKISQIAEQKTEEYETFVTNLMASVSDKSIYELTPSEKQDVKKYVARHDATTKKQTETNREYKKDLTVEKKRRLFAESHLTSDTQRVRNLQHLIGILNGELCDDLEDVLRAESSKSPLSREDILELIKKSFFTSSKVRTLSQIITKANFDMMSETIRHNIYEYIEQYIKDIRKNGATWGIKVKFENPSSSDLPINLSPLEVSMLVDNIFSNASKAEAENLTVKASTSNKVFCLEFISDGNKLNDKFRPEDYFNAGITTTKSGAGIGLSHVKQIVNDLDGNVSIASNNNSGVTLKIWWDK</sequence>
<protein>
    <recommendedName>
        <fullName evidence="1">Histidine kinase domain-containing protein</fullName>
    </recommendedName>
</protein>
<proteinExistence type="predicted"/>
<accession>A0A2A5CGP7</accession>
<evidence type="ECO:0000313" key="2">
    <source>
        <dbReference type="EMBL" id="PCJ42640.1"/>
    </source>
</evidence>
<dbReference type="SUPFAM" id="SSF55874">
    <property type="entry name" value="ATPase domain of HSP90 chaperone/DNA topoisomerase II/histidine kinase"/>
    <property type="match status" value="2"/>
</dbReference>
<evidence type="ECO:0000313" key="3">
    <source>
        <dbReference type="Proteomes" id="UP000228987"/>
    </source>
</evidence>
<evidence type="ECO:0000259" key="1">
    <source>
        <dbReference type="PROSITE" id="PS50109"/>
    </source>
</evidence>
<feature type="domain" description="Histidine kinase" evidence="1">
    <location>
        <begin position="545"/>
        <end position="748"/>
    </location>
</feature>
<dbReference type="Pfam" id="PF02518">
    <property type="entry name" value="HATPase_c"/>
    <property type="match status" value="1"/>
</dbReference>
<gene>
    <name evidence="2" type="ORF">COA71_03800</name>
</gene>